<feature type="signal peptide" evidence="1">
    <location>
        <begin position="1"/>
        <end position="22"/>
    </location>
</feature>
<evidence type="ECO:0000313" key="3">
    <source>
        <dbReference type="Proteomes" id="UP001221142"/>
    </source>
</evidence>
<name>A0AAD7FEF2_9AGAR</name>
<reference evidence="2" key="1">
    <citation type="submission" date="2023-03" db="EMBL/GenBank/DDBJ databases">
        <title>Massive genome expansion in bonnet fungi (Mycena s.s.) driven by repeated elements and novel gene families across ecological guilds.</title>
        <authorList>
            <consortium name="Lawrence Berkeley National Laboratory"/>
            <person name="Harder C.B."/>
            <person name="Miyauchi S."/>
            <person name="Viragh M."/>
            <person name="Kuo A."/>
            <person name="Thoen E."/>
            <person name="Andreopoulos B."/>
            <person name="Lu D."/>
            <person name="Skrede I."/>
            <person name="Drula E."/>
            <person name="Henrissat B."/>
            <person name="Morin E."/>
            <person name="Kohler A."/>
            <person name="Barry K."/>
            <person name="LaButti K."/>
            <person name="Morin E."/>
            <person name="Salamov A."/>
            <person name="Lipzen A."/>
            <person name="Mereny Z."/>
            <person name="Hegedus B."/>
            <person name="Baldrian P."/>
            <person name="Stursova M."/>
            <person name="Weitz H."/>
            <person name="Taylor A."/>
            <person name="Grigoriev I.V."/>
            <person name="Nagy L.G."/>
            <person name="Martin F."/>
            <person name="Kauserud H."/>
        </authorList>
    </citation>
    <scope>NUCLEOTIDE SEQUENCE</scope>
    <source>
        <strain evidence="2">9284</strain>
    </source>
</reference>
<dbReference type="AlphaFoldDB" id="A0AAD7FEF2"/>
<proteinExistence type="predicted"/>
<keyword evidence="3" id="KW-1185">Reference proteome</keyword>
<evidence type="ECO:0000256" key="1">
    <source>
        <dbReference type="SAM" id="SignalP"/>
    </source>
</evidence>
<sequence length="73" mass="8493">IQFTQALCLLKFTSLIIHPCILAPELRIHNSEIWDKHVDMSNHPDPLQICIRAKIYCHPHHICHPCPCCCLIR</sequence>
<feature type="chain" id="PRO_5042145865" evidence="1">
    <location>
        <begin position="23"/>
        <end position="73"/>
    </location>
</feature>
<organism evidence="2 3">
    <name type="scientific">Roridomyces roridus</name>
    <dbReference type="NCBI Taxonomy" id="1738132"/>
    <lineage>
        <taxon>Eukaryota</taxon>
        <taxon>Fungi</taxon>
        <taxon>Dikarya</taxon>
        <taxon>Basidiomycota</taxon>
        <taxon>Agaricomycotina</taxon>
        <taxon>Agaricomycetes</taxon>
        <taxon>Agaricomycetidae</taxon>
        <taxon>Agaricales</taxon>
        <taxon>Marasmiineae</taxon>
        <taxon>Mycenaceae</taxon>
        <taxon>Roridomyces</taxon>
    </lineage>
</organism>
<comment type="caution">
    <text evidence="2">The sequence shown here is derived from an EMBL/GenBank/DDBJ whole genome shotgun (WGS) entry which is preliminary data.</text>
</comment>
<protein>
    <submittedName>
        <fullName evidence="2">Uncharacterized protein</fullName>
    </submittedName>
</protein>
<evidence type="ECO:0000313" key="2">
    <source>
        <dbReference type="EMBL" id="KAJ7615441.1"/>
    </source>
</evidence>
<gene>
    <name evidence="2" type="ORF">FB45DRAFT_935684</name>
</gene>
<dbReference type="EMBL" id="JARKIF010000024">
    <property type="protein sequence ID" value="KAJ7615441.1"/>
    <property type="molecule type" value="Genomic_DNA"/>
</dbReference>
<feature type="non-terminal residue" evidence="2">
    <location>
        <position position="1"/>
    </location>
</feature>
<dbReference type="Proteomes" id="UP001221142">
    <property type="component" value="Unassembled WGS sequence"/>
</dbReference>
<keyword evidence="1" id="KW-0732">Signal</keyword>
<accession>A0AAD7FEF2</accession>